<dbReference type="PANTHER" id="PTHR31293:SF12">
    <property type="entry name" value="RNI-LIKE SUPERFAMILY PROTEIN"/>
    <property type="match status" value="1"/>
</dbReference>
<dbReference type="Proteomes" id="UP001157006">
    <property type="component" value="Chromosome 5"/>
</dbReference>
<dbReference type="SMART" id="SM00579">
    <property type="entry name" value="FBD"/>
    <property type="match status" value="1"/>
</dbReference>
<dbReference type="InterPro" id="IPR032675">
    <property type="entry name" value="LRR_dom_sf"/>
</dbReference>
<name>A0AAV1AS34_VICFA</name>
<dbReference type="InterPro" id="IPR055294">
    <property type="entry name" value="FBL60-like"/>
</dbReference>
<dbReference type="CDD" id="cd22160">
    <property type="entry name" value="F-box_AtFBL13-like"/>
    <property type="match status" value="1"/>
</dbReference>
<organism evidence="2 3">
    <name type="scientific">Vicia faba</name>
    <name type="common">Broad bean</name>
    <name type="synonym">Faba vulgaris</name>
    <dbReference type="NCBI Taxonomy" id="3906"/>
    <lineage>
        <taxon>Eukaryota</taxon>
        <taxon>Viridiplantae</taxon>
        <taxon>Streptophyta</taxon>
        <taxon>Embryophyta</taxon>
        <taxon>Tracheophyta</taxon>
        <taxon>Spermatophyta</taxon>
        <taxon>Magnoliopsida</taxon>
        <taxon>eudicotyledons</taxon>
        <taxon>Gunneridae</taxon>
        <taxon>Pentapetalae</taxon>
        <taxon>rosids</taxon>
        <taxon>fabids</taxon>
        <taxon>Fabales</taxon>
        <taxon>Fabaceae</taxon>
        <taxon>Papilionoideae</taxon>
        <taxon>50 kb inversion clade</taxon>
        <taxon>NPAAA clade</taxon>
        <taxon>Hologalegina</taxon>
        <taxon>IRL clade</taxon>
        <taxon>Fabeae</taxon>
        <taxon>Vicia</taxon>
    </lineage>
</organism>
<dbReference type="AlphaFoldDB" id="A0AAV1AS34"/>
<gene>
    <name evidence="2" type="ORF">VFH_V039440</name>
</gene>
<dbReference type="PROSITE" id="PS50181">
    <property type="entry name" value="FBOX"/>
    <property type="match status" value="1"/>
</dbReference>
<dbReference type="InterPro" id="IPR036047">
    <property type="entry name" value="F-box-like_dom_sf"/>
</dbReference>
<keyword evidence="3" id="KW-1185">Reference proteome</keyword>
<dbReference type="SUPFAM" id="SSF81383">
    <property type="entry name" value="F-box domain"/>
    <property type="match status" value="1"/>
</dbReference>
<dbReference type="SUPFAM" id="SSF52047">
    <property type="entry name" value="RNI-like"/>
    <property type="match status" value="1"/>
</dbReference>
<dbReference type="SMART" id="SM00256">
    <property type="entry name" value="FBOX"/>
    <property type="match status" value="1"/>
</dbReference>
<evidence type="ECO:0000313" key="3">
    <source>
        <dbReference type="Proteomes" id="UP001157006"/>
    </source>
</evidence>
<dbReference type="Gene3D" id="1.20.1280.50">
    <property type="match status" value="1"/>
</dbReference>
<feature type="domain" description="F-box" evidence="1">
    <location>
        <begin position="3"/>
        <end position="53"/>
    </location>
</feature>
<proteinExistence type="predicted"/>
<evidence type="ECO:0000313" key="2">
    <source>
        <dbReference type="EMBL" id="CAI8612546.1"/>
    </source>
</evidence>
<dbReference type="Pfam" id="PF00646">
    <property type="entry name" value="F-box"/>
    <property type="match status" value="1"/>
</dbReference>
<sequence length="375" mass="44127">MEDDRISKLPDEILGHIISFLPSEDAFTTRLLSKGWKPLWLLCPSPNLDFDDLRFFKKEEPYISFKDMVNLTIIERSEHQPIKSFRLRCHESHDSFMGEFSSMLLLMAIERRMEYIDIHMSDTWKFNINCFIFRFSNLVVLKLKFVCLDLFLSANLPSLKILHLNSVHFFEHGFILDILNSCPILEDLEMKDLSTGYWSHDYDDEEVKMLTNLVRANVSNLSIYDVDMKVFSNVEFLRLEKMYGGVPVFTNLTHLEIFFGILIRWTFVFYILDSCPKLQDFLLDMPLTPNIYNLEIFPNILTQRLSLDLKSCTITNYRGEKDELRFVQLMLLNSISLESMRLHCLPSLNSQEKLEMQIELLSFPRSSVKCVVYVE</sequence>
<reference evidence="2 3" key="1">
    <citation type="submission" date="2023-01" db="EMBL/GenBank/DDBJ databases">
        <authorList>
            <person name="Kreplak J."/>
        </authorList>
    </citation>
    <scope>NUCLEOTIDE SEQUENCE [LARGE SCALE GENOMIC DNA]</scope>
</reference>
<dbReference type="InterPro" id="IPR001810">
    <property type="entry name" value="F-box_dom"/>
</dbReference>
<evidence type="ECO:0000259" key="1">
    <source>
        <dbReference type="PROSITE" id="PS50181"/>
    </source>
</evidence>
<dbReference type="InterPro" id="IPR053781">
    <property type="entry name" value="F-box_AtFBL13-like"/>
</dbReference>
<protein>
    <recommendedName>
        <fullName evidence="1">F-box domain-containing protein</fullName>
    </recommendedName>
</protein>
<accession>A0AAV1AS34</accession>
<dbReference type="InterPro" id="IPR006566">
    <property type="entry name" value="FBD"/>
</dbReference>
<dbReference type="Gene3D" id="3.80.10.10">
    <property type="entry name" value="Ribonuclease Inhibitor"/>
    <property type="match status" value="1"/>
</dbReference>
<dbReference type="EMBL" id="OX451740">
    <property type="protein sequence ID" value="CAI8612546.1"/>
    <property type="molecule type" value="Genomic_DNA"/>
</dbReference>
<dbReference type="PANTHER" id="PTHR31293">
    <property type="entry name" value="RNI-LIKE SUPERFAMILY PROTEIN"/>
    <property type="match status" value="1"/>
</dbReference>